<gene>
    <name evidence="2" type="ORF">ACFSC9_22600</name>
</gene>
<dbReference type="RefSeq" id="WP_347323009.1">
    <property type="nucleotide sequence ID" value="NZ_JBCGUH010000001.1"/>
</dbReference>
<accession>A0ABW4RPW0</accession>
<feature type="transmembrane region" description="Helical" evidence="1">
    <location>
        <begin position="24"/>
        <end position="41"/>
    </location>
</feature>
<evidence type="ECO:0000313" key="3">
    <source>
        <dbReference type="Proteomes" id="UP001597233"/>
    </source>
</evidence>
<feature type="transmembrane region" description="Helical" evidence="1">
    <location>
        <begin position="235"/>
        <end position="258"/>
    </location>
</feature>
<dbReference type="EMBL" id="JBHUEH010000032">
    <property type="protein sequence ID" value="MFD1888280.1"/>
    <property type="molecule type" value="Genomic_DNA"/>
</dbReference>
<dbReference type="Proteomes" id="UP001597233">
    <property type="component" value="Unassembled WGS sequence"/>
</dbReference>
<proteinExistence type="predicted"/>
<feature type="transmembrane region" description="Helical" evidence="1">
    <location>
        <begin position="129"/>
        <end position="157"/>
    </location>
</feature>
<comment type="caution">
    <text evidence="2">The sequence shown here is derived from an EMBL/GenBank/DDBJ whole genome shotgun (WGS) entry which is preliminary data.</text>
</comment>
<keyword evidence="3" id="KW-1185">Reference proteome</keyword>
<feature type="transmembrane region" description="Helical" evidence="1">
    <location>
        <begin position="194"/>
        <end position="215"/>
    </location>
</feature>
<keyword evidence="1" id="KW-0812">Transmembrane</keyword>
<feature type="transmembrane region" description="Helical" evidence="1">
    <location>
        <begin position="47"/>
        <end position="65"/>
    </location>
</feature>
<evidence type="ECO:0000313" key="2">
    <source>
        <dbReference type="EMBL" id="MFD1888280.1"/>
    </source>
</evidence>
<keyword evidence="1" id="KW-1133">Transmembrane helix</keyword>
<protein>
    <submittedName>
        <fullName evidence="2">Uncharacterized protein</fullName>
    </submittedName>
</protein>
<feature type="transmembrane region" description="Helical" evidence="1">
    <location>
        <begin position="97"/>
        <end position="117"/>
    </location>
</feature>
<sequence length="345" mass="40131">MSIVSLFRSDLLIKIIKHFSMKTTIFYTLLILIIGSIINKFNPYHNFYLHMCILITILIISLYSVRQLLNFFDDDKIIVEPNTKPVELKIISQKWAYSNLSLVISLIVVAFYFFGIFKLKYIVFNPVGVYALCLGALALFFAIVGYYLFVTFIIFFIRIAHLDVEEIKSYTIFSPSNSEWLIKLAIIKKKFQNIFLFLGFLFSLEYALLVPKGAINYSQIVLQNNQKFLNVESDFWFISTWLIIILGIIIAFPVYVYLLHRSIKKIIGTLKRKTISELEFLINISYENKKMQDVYDYLQMIHAVEKSPDYPISNKLPISSIILSISTIAVQFVKIIPFIAEKINH</sequence>
<organism evidence="2 3">
    <name type="scientific">Paenibacillus wenxiniae</name>
    <dbReference type="NCBI Taxonomy" id="1636843"/>
    <lineage>
        <taxon>Bacteria</taxon>
        <taxon>Bacillati</taxon>
        <taxon>Bacillota</taxon>
        <taxon>Bacilli</taxon>
        <taxon>Bacillales</taxon>
        <taxon>Paenibacillaceae</taxon>
        <taxon>Paenibacillus</taxon>
    </lineage>
</organism>
<name>A0ABW4RPW0_9BACL</name>
<evidence type="ECO:0000256" key="1">
    <source>
        <dbReference type="SAM" id="Phobius"/>
    </source>
</evidence>
<keyword evidence="1" id="KW-0472">Membrane</keyword>
<reference evidence="3" key="1">
    <citation type="journal article" date="2019" name="Int. J. Syst. Evol. Microbiol.">
        <title>The Global Catalogue of Microorganisms (GCM) 10K type strain sequencing project: providing services to taxonomists for standard genome sequencing and annotation.</title>
        <authorList>
            <consortium name="The Broad Institute Genomics Platform"/>
            <consortium name="The Broad Institute Genome Sequencing Center for Infectious Disease"/>
            <person name="Wu L."/>
            <person name="Ma J."/>
        </authorList>
    </citation>
    <scope>NUCLEOTIDE SEQUENCE [LARGE SCALE GENOMIC DNA]</scope>
    <source>
        <strain evidence="3">CCUG 54950</strain>
    </source>
</reference>